<accession>A0A560W6Z8</accession>
<dbReference type="GO" id="GO:0022900">
    <property type="term" value="P:electron transport chain"/>
    <property type="evidence" value="ECO:0007669"/>
    <property type="project" value="InterPro"/>
</dbReference>
<protein>
    <recommendedName>
        <fullName evidence="10">Cytochrome c oxidase polypeptide 4</fullName>
        <ecNumber evidence="10">7.1.1.9</ecNumber>
    </recommendedName>
    <alternativeName>
        <fullName evidence="10">Cytochrome aa3 subunit 4</fullName>
    </alternativeName>
    <alternativeName>
        <fullName evidence="10">Cytochrome c oxidase polypeptide IV</fullName>
    </alternativeName>
</protein>
<comment type="subunit">
    <text evidence="10">Associates with subunits I, II and III to form cytochrome c oxidase.</text>
</comment>
<comment type="function">
    <text evidence="1 10">Part of cytochrome c oxidase, its function is unknown.</text>
</comment>
<comment type="catalytic activity">
    <reaction evidence="9 10">
        <text>4 Fe(II)-[cytochrome c] + O2 + 8 H(+)(in) = 4 Fe(III)-[cytochrome c] + 2 H2O + 4 H(+)(out)</text>
        <dbReference type="Rhea" id="RHEA:11436"/>
        <dbReference type="Rhea" id="RHEA-COMP:10350"/>
        <dbReference type="Rhea" id="RHEA-COMP:14399"/>
        <dbReference type="ChEBI" id="CHEBI:15377"/>
        <dbReference type="ChEBI" id="CHEBI:15378"/>
        <dbReference type="ChEBI" id="CHEBI:15379"/>
        <dbReference type="ChEBI" id="CHEBI:29033"/>
        <dbReference type="ChEBI" id="CHEBI:29034"/>
        <dbReference type="EC" id="7.1.1.9"/>
    </reaction>
</comment>
<dbReference type="PIRSF" id="PIRSF017385">
    <property type="entry name" value="CtaF"/>
    <property type="match status" value="1"/>
</dbReference>
<comment type="subcellular location">
    <subcellularLocation>
        <location evidence="2">Cell membrane</location>
        <topology evidence="2">Multi-pass membrane protein</topology>
    </subcellularLocation>
</comment>
<evidence type="ECO:0000256" key="10">
    <source>
        <dbReference type="PIRNR" id="PIRNR017385"/>
    </source>
</evidence>
<evidence type="ECO:0000256" key="8">
    <source>
        <dbReference type="ARBA" id="ARBA00023136"/>
    </source>
</evidence>
<dbReference type="AlphaFoldDB" id="A0A560W6Z8"/>
<comment type="caution">
    <text evidence="12">The sequence shown here is derived from an EMBL/GenBank/DDBJ whole genome shotgun (WGS) entry which is preliminary data.</text>
</comment>
<dbReference type="Proteomes" id="UP000315628">
    <property type="component" value="Unassembled WGS sequence"/>
</dbReference>
<evidence type="ECO:0000256" key="9">
    <source>
        <dbReference type="ARBA" id="ARBA00047816"/>
    </source>
</evidence>
<evidence type="ECO:0000256" key="4">
    <source>
        <dbReference type="ARBA" id="ARBA00022475"/>
    </source>
</evidence>
<evidence type="ECO:0000256" key="5">
    <source>
        <dbReference type="ARBA" id="ARBA00022692"/>
    </source>
</evidence>
<comment type="similarity">
    <text evidence="3 10">Belongs to the cytochrome c oxidase bacterial subunit CtaF family.</text>
</comment>
<organism evidence="12 13">
    <name type="scientific">Marihabitans asiaticum</name>
    <dbReference type="NCBI Taxonomy" id="415218"/>
    <lineage>
        <taxon>Bacteria</taxon>
        <taxon>Bacillati</taxon>
        <taxon>Actinomycetota</taxon>
        <taxon>Actinomycetes</taxon>
        <taxon>Micrococcales</taxon>
        <taxon>Intrasporangiaceae</taxon>
        <taxon>Marihabitans</taxon>
    </lineage>
</organism>
<dbReference type="EC" id="7.1.1.9" evidence="10"/>
<dbReference type="OrthoDB" id="5244617at2"/>
<keyword evidence="5 11" id="KW-0812">Transmembrane</keyword>
<feature type="transmembrane region" description="Helical" evidence="11">
    <location>
        <begin position="31"/>
        <end position="53"/>
    </location>
</feature>
<evidence type="ECO:0000256" key="11">
    <source>
        <dbReference type="SAM" id="Phobius"/>
    </source>
</evidence>
<dbReference type="GO" id="GO:0004129">
    <property type="term" value="F:cytochrome-c oxidase activity"/>
    <property type="evidence" value="ECO:0007669"/>
    <property type="project" value="UniProtKB-EC"/>
</dbReference>
<reference evidence="12 13" key="1">
    <citation type="submission" date="2019-06" db="EMBL/GenBank/DDBJ databases">
        <title>Sequencing the genomes of 1000 actinobacteria strains.</title>
        <authorList>
            <person name="Klenk H.-P."/>
        </authorList>
    </citation>
    <scope>NUCLEOTIDE SEQUENCE [LARGE SCALE GENOMIC DNA]</scope>
    <source>
        <strain evidence="12 13">DSM 18935</strain>
    </source>
</reference>
<keyword evidence="6 10" id="KW-1278">Translocase</keyword>
<dbReference type="RefSeq" id="WP_144858194.1">
    <property type="nucleotide sequence ID" value="NZ_BAAAYT010000002.1"/>
</dbReference>
<dbReference type="EMBL" id="VIUW01000005">
    <property type="protein sequence ID" value="TWD13392.1"/>
    <property type="molecule type" value="Genomic_DNA"/>
</dbReference>
<evidence type="ECO:0000256" key="6">
    <source>
        <dbReference type="ARBA" id="ARBA00022967"/>
    </source>
</evidence>
<keyword evidence="4 10" id="KW-1003">Cell membrane</keyword>
<proteinExistence type="inferred from homology"/>
<dbReference type="Pfam" id="PF12270">
    <property type="entry name" value="Cyt_c_ox_IV"/>
    <property type="match status" value="1"/>
</dbReference>
<feature type="transmembrane region" description="Helical" evidence="11">
    <location>
        <begin position="74"/>
        <end position="97"/>
    </location>
</feature>
<evidence type="ECO:0000256" key="7">
    <source>
        <dbReference type="ARBA" id="ARBA00022989"/>
    </source>
</evidence>
<evidence type="ECO:0000256" key="3">
    <source>
        <dbReference type="ARBA" id="ARBA00006870"/>
    </source>
</evidence>
<evidence type="ECO:0000256" key="2">
    <source>
        <dbReference type="ARBA" id="ARBA00004651"/>
    </source>
</evidence>
<feature type="transmembrane region" description="Helical" evidence="11">
    <location>
        <begin position="7"/>
        <end position="25"/>
    </location>
</feature>
<gene>
    <name evidence="12" type="ORF">FB557_2794</name>
</gene>
<feature type="transmembrane region" description="Helical" evidence="11">
    <location>
        <begin position="103"/>
        <end position="124"/>
    </location>
</feature>
<keyword evidence="13" id="KW-1185">Reference proteome</keyword>
<dbReference type="GO" id="GO:0005886">
    <property type="term" value="C:plasma membrane"/>
    <property type="evidence" value="ECO:0007669"/>
    <property type="project" value="UniProtKB-SubCell"/>
</dbReference>
<evidence type="ECO:0000313" key="13">
    <source>
        <dbReference type="Proteomes" id="UP000315628"/>
    </source>
</evidence>
<sequence>MKPEIQMFNIIAGFFLVVGVIYGVVTDWTEWVGVIALILCAGLGAMIGFYLWMVARKLPLRPEDDLDGEIEQQAGYYGAFTPYSWWPLWLGIASALIFLGTAVAWWIIAFGALFGVFAVVGWVYESFHGEHAR</sequence>
<evidence type="ECO:0000256" key="1">
    <source>
        <dbReference type="ARBA" id="ARBA00002536"/>
    </source>
</evidence>
<evidence type="ECO:0000313" key="12">
    <source>
        <dbReference type="EMBL" id="TWD13392.1"/>
    </source>
</evidence>
<keyword evidence="7 11" id="KW-1133">Transmembrane helix</keyword>
<name>A0A560W6Z8_9MICO</name>
<keyword evidence="8 10" id="KW-0472">Membrane</keyword>
<dbReference type="InterPro" id="IPR021050">
    <property type="entry name" value="Cyt_c_oxidase_su4_actinobac"/>
</dbReference>